<feature type="transmembrane region" description="Helical" evidence="7">
    <location>
        <begin position="712"/>
        <end position="740"/>
    </location>
</feature>
<dbReference type="RefSeq" id="WP_344928863.1">
    <property type="nucleotide sequence ID" value="NZ_BAABCW010000013.1"/>
</dbReference>
<comment type="caution">
    <text evidence="10">The sequence shown here is derived from an EMBL/GenBank/DDBJ whole genome shotgun (WGS) entry which is preliminary data.</text>
</comment>
<evidence type="ECO:0000259" key="8">
    <source>
        <dbReference type="Pfam" id="PF02687"/>
    </source>
</evidence>
<keyword evidence="4 7" id="KW-1133">Transmembrane helix</keyword>
<feature type="transmembrane region" description="Helical" evidence="7">
    <location>
        <begin position="286"/>
        <end position="305"/>
    </location>
</feature>
<dbReference type="InterPro" id="IPR050250">
    <property type="entry name" value="Macrolide_Exporter_MacB"/>
</dbReference>
<dbReference type="Proteomes" id="UP001500459">
    <property type="component" value="Unassembled WGS sequence"/>
</dbReference>
<feature type="transmembrane region" description="Helical" evidence="7">
    <location>
        <begin position="760"/>
        <end position="782"/>
    </location>
</feature>
<proteinExistence type="inferred from homology"/>
<feature type="transmembrane region" description="Helical" evidence="7">
    <location>
        <begin position="427"/>
        <end position="447"/>
    </location>
</feature>
<protein>
    <submittedName>
        <fullName evidence="10">ABC transporter permease</fullName>
    </submittedName>
</protein>
<dbReference type="EMBL" id="BAABCW010000013">
    <property type="protein sequence ID" value="GAA3514306.1"/>
    <property type="molecule type" value="Genomic_DNA"/>
</dbReference>
<comment type="subcellular location">
    <subcellularLocation>
        <location evidence="1">Cell membrane</location>
        <topology evidence="1">Multi-pass membrane protein</topology>
    </subcellularLocation>
</comment>
<evidence type="ECO:0000256" key="1">
    <source>
        <dbReference type="ARBA" id="ARBA00004651"/>
    </source>
</evidence>
<name>A0ABP6USB5_9FLAO</name>
<organism evidence="10 11">
    <name type="scientific">Aquimarina addita</name>
    <dbReference type="NCBI Taxonomy" id="870485"/>
    <lineage>
        <taxon>Bacteria</taxon>
        <taxon>Pseudomonadati</taxon>
        <taxon>Bacteroidota</taxon>
        <taxon>Flavobacteriia</taxon>
        <taxon>Flavobacteriales</taxon>
        <taxon>Flavobacteriaceae</taxon>
        <taxon>Aquimarina</taxon>
    </lineage>
</organism>
<dbReference type="Pfam" id="PF12704">
    <property type="entry name" value="MacB_PCD"/>
    <property type="match status" value="1"/>
</dbReference>
<keyword evidence="3 7" id="KW-0812">Transmembrane</keyword>
<keyword evidence="5 7" id="KW-0472">Membrane</keyword>
<evidence type="ECO:0000256" key="4">
    <source>
        <dbReference type="ARBA" id="ARBA00022989"/>
    </source>
</evidence>
<accession>A0ABP6USB5</accession>
<evidence type="ECO:0000256" key="6">
    <source>
        <dbReference type="ARBA" id="ARBA00038076"/>
    </source>
</evidence>
<feature type="transmembrane region" description="Helical" evidence="7">
    <location>
        <begin position="679"/>
        <end position="700"/>
    </location>
</feature>
<keyword evidence="11" id="KW-1185">Reference proteome</keyword>
<evidence type="ECO:0000256" key="3">
    <source>
        <dbReference type="ARBA" id="ARBA00022692"/>
    </source>
</evidence>
<evidence type="ECO:0000259" key="9">
    <source>
        <dbReference type="Pfam" id="PF12704"/>
    </source>
</evidence>
<feature type="domain" description="MacB-like periplasmic core" evidence="9">
    <location>
        <begin position="22"/>
        <end position="243"/>
    </location>
</feature>
<evidence type="ECO:0000256" key="7">
    <source>
        <dbReference type="SAM" id="Phobius"/>
    </source>
</evidence>
<dbReference type="InterPro" id="IPR003838">
    <property type="entry name" value="ABC3_permease_C"/>
</dbReference>
<sequence>MFKNYLKIAWRNIRKNKIYSYINIFGLALGMAVTLIVGLWIADELNYNSYFIHNDRIAKIHQRQTVNGVTKANQTIPLALEFELRDRFGDYFDHIVMSSNTNSRYLKYKDITLSSRGNFMQSDAPDLLNLEIIEGDNKGLKETNSIMLSSSTASALFGSESAIGKVVKSDNKHNMVVTGVFKDIPSNNDFHDVHFLMPWKHYLNTRWGWLENKNSNWDYNSFHLYVQLSKEAQVIDVSTKIENVKKHTDPRGDKFNPRLFVFPMKDWYLRSNFENGIQTGGRIENLWLFGIIGVIILILACINFMNLTTARSQKRALEVGIRKSIGSTRRQLIYQFLSESFLLILCAFIVAIVLTLISLNAFNALSGKNVIFPWTSILFWGISILFISVTAVLSGSYPALFLSSFNPIKVLNGTFKIGGFSTLPRKILVIIQFTASLALIIGTIVVMSQIQYSKDRPLGFNKSQLIQIPTSSQDFLGKYEMIRMQFLNSGAITEMSWSSSPSTEVWFYASGYEWDGKSKGFNESFAQTGVSYDYVPSLNMRLIKGRNFSRDFPTDSTAVILNETAITYMGLEDPVGKYIRHTEPSEQDFPLKIIGVVEDVINNSPYESVNPQIYHFGHGYGGFYNLRLNPNQDTRTNLKIIEKVFKDNFTNLPYQYDFVDEEYAKKFITEERIASLAKVLTVLAILISCLGLFGLASFIAERRTKEIGVRKVLGASVFNLWGMLSKDFITLVLIACGIAIPITYYCMNNWLQHYEYRTEISFWIIVIAVLGILSLTIMTISFQTIKTAIANPIKSLKTE</sequence>
<dbReference type="InterPro" id="IPR025857">
    <property type="entry name" value="MacB_PCD"/>
</dbReference>
<evidence type="ECO:0000256" key="2">
    <source>
        <dbReference type="ARBA" id="ARBA00022475"/>
    </source>
</evidence>
<feature type="transmembrane region" description="Helical" evidence="7">
    <location>
        <begin position="21"/>
        <end position="42"/>
    </location>
</feature>
<comment type="similarity">
    <text evidence="6">Belongs to the ABC-4 integral membrane protein family.</text>
</comment>
<dbReference type="Pfam" id="PF02687">
    <property type="entry name" value="FtsX"/>
    <property type="match status" value="2"/>
</dbReference>
<evidence type="ECO:0000313" key="10">
    <source>
        <dbReference type="EMBL" id="GAA3514306.1"/>
    </source>
</evidence>
<feature type="transmembrane region" description="Helical" evidence="7">
    <location>
        <begin position="332"/>
        <end position="357"/>
    </location>
</feature>
<keyword evidence="2" id="KW-1003">Cell membrane</keyword>
<feature type="domain" description="ABC3 transporter permease C-terminal" evidence="8">
    <location>
        <begin position="291"/>
        <end position="407"/>
    </location>
</feature>
<evidence type="ECO:0000256" key="5">
    <source>
        <dbReference type="ARBA" id="ARBA00023136"/>
    </source>
</evidence>
<evidence type="ECO:0000313" key="11">
    <source>
        <dbReference type="Proteomes" id="UP001500459"/>
    </source>
</evidence>
<dbReference type="PANTHER" id="PTHR30572">
    <property type="entry name" value="MEMBRANE COMPONENT OF TRANSPORTER-RELATED"/>
    <property type="match status" value="1"/>
</dbReference>
<reference evidence="11" key="1">
    <citation type="journal article" date="2019" name="Int. J. Syst. Evol. Microbiol.">
        <title>The Global Catalogue of Microorganisms (GCM) 10K type strain sequencing project: providing services to taxonomists for standard genome sequencing and annotation.</title>
        <authorList>
            <consortium name="The Broad Institute Genomics Platform"/>
            <consortium name="The Broad Institute Genome Sequencing Center for Infectious Disease"/>
            <person name="Wu L."/>
            <person name="Ma J."/>
        </authorList>
    </citation>
    <scope>NUCLEOTIDE SEQUENCE [LARGE SCALE GENOMIC DNA]</scope>
    <source>
        <strain evidence="11">JCM 17106</strain>
    </source>
</reference>
<feature type="transmembrane region" description="Helical" evidence="7">
    <location>
        <begin position="377"/>
        <end position="406"/>
    </location>
</feature>
<gene>
    <name evidence="10" type="ORF">GCM10022393_30290</name>
</gene>
<dbReference type="PANTHER" id="PTHR30572:SF4">
    <property type="entry name" value="ABC TRANSPORTER PERMEASE YTRF"/>
    <property type="match status" value="1"/>
</dbReference>
<feature type="domain" description="ABC3 transporter permease C-terminal" evidence="8">
    <location>
        <begin position="679"/>
        <end position="789"/>
    </location>
</feature>